<reference evidence="2 3" key="1">
    <citation type="journal article" date="2021" name="Nat. Plants">
        <title>The Taxus genome provides insights into paclitaxel biosynthesis.</title>
        <authorList>
            <person name="Xiong X."/>
            <person name="Gou J."/>
            <person name="Liao Q."/>
            <person name="Li Y."/>
            <person name="Zhou Q."/>
            <person name="Bi G."/>
            <person name="Li C."/>
            <person name="Du R."/>
            <person name="Wang X."/>
            <person name="Sun T."/>
            <person name="Guo L."/>
            <person name="Liang H."/>
            <person name="Lu P."/>
            <person name="Wu Y."/>
            <person name="Zhang Z."/>
            <person name="Ro D.K."/>
            <person name="Shang Y."/>
            <person name="Huang S."/>
            <person name="Yan J."/>
        </authorList>
    </citation>
    <scope>NUCLEOTIDE SEQUENCE [LARGE SCALE GENOMIC DNA]</scope>
    <source>
        <strain evidence="2">Ta-2019</strain>
    </source>
</reference>
<evidence type="ECO:0000256" key="1">
    <source>
        <dbReference type="SAM" id="MobiDB-lite"/>
    </source>
</evidence>
<evidence type="ECO:0000313" key="2">
    <source>
        <dbReference type="EMBL" id="KAH9298288.1"/>
    </source>
</evidence>
<feature type="region of interest" description="Disordered" evidence="1">
    <location>
        <begin position="31"/>
        <end position="62"/>
    </location>
</feature>
<keyword evidence="3" id="KW-1185">Reference proteome</keyword>
<dbReference type="AlphaFoldDB" id="A0AA38CGH2"/>
<proteinExistence type="predicted"/>
<dbReference type="Proteomes" id="UP000824469">
    <property type="component" value="Unassembled WGS sequence"/>
</dbReference>
<evidence type="ECO:0008006" key="4">
    <source>
        <dbReference type="Google" id="ProtNLM"/>
    </source>
</evidence>
<dbReference type="EMBL" id="JAHRHJ020000010">
    <property type="protein sequence ID" value="KAH9298288.1"/>
    <property type="molecule type" value="Genomic_DNA"/>
</dbReference>
<feature type="non-terminal residue" evidence="2">
    <location>
        <position position="1"/>
    </location>
</feature>
<gene>
    <name evidence="2" type="ORF">KI387_029970</name>
</gene>
<evidence type="ECO:0000313" key="3">
    <source>
        <dbReference type="Proteomes" id="UP000824469"/>
    </source>
</evidence>
<accession>A0AA38CGH2</accession>
<feature type="compositionally biased region" description="Polar residues" evidence="1">
    <location>
        <begin position="45"/>
        <end position="54"/>
    </location>
</feature>
<sequence>LVLKDKIFVYDLENQRIGWTNFDCSSSVNVSMDSGDNKSIHSAKLNGSGSSPSKVQKELAIT</sequence>
<name>A0AA38CGH2_TAXCH</name>
<protein>
    <recommendedName>
        <fullName evidence="4">Peptidase A1 domain-containing protein</fullName>
    </recommendedName>
</protein>
<feature type="non-terminal residue" evidence="2">
    <location>
        <position position="62"/>
    </location>
</feature>
<comment type="caution">
    <text evidence="2">The sequence shown here is derived from an EMBL/GenBank/DDBJ whole genome shotgun (WGS) entry which is preliminary data.</text>
</comment>
<organism evidence="2 3">
    <name type="scientific">Taxus chinensis</name>
    <name type="common">Chinese yew</name>
    <name type="synonym">Taxus wallichiana var. chinensis</name>
    <dbReference type="NCBI Taxonomy" id="29808"/>
    <lineage>
        <taxon>Eukaryota</taxon>
        <taxon>Viridiplantae</taxon>
        <taxon>Streptophyta</taxon>
        <taxon>Embryophyta</taxon>
        <taxon>Tracheophyta</taxon>
        <taxon>Spermatophyta</taxon>
        <taxon>Pinopsida</taxon>
        <taxon>Pinidae</taxon>
        <taxon>Conifers II</taxon>
        <taxon>Cupressales</taxon>
        <taxon>Taxaceae</taxon>
        <taxon>Taxus</taxon>
    </lineage>
</organism>